<accession>A0ABU6TK61</accession>
<dbReference type="Proteomes" id="UP001341840">
    <property type="component" value="Unassembled WGS sequence"/>
</dbReference>
<evidence type="ECO:0000313" key="3">
    <source>
        <dbReference type="Proteomes" id="UP001341840"/>
    </source>
</evidence>
<feature type="region of interest" description="Disordered" evidence="1">
    <location>
        <begin position="1"/>
        <end position="23"/>
    </location>
</feature>
<dbReference type="EMBL" id="JASCZI010091000">
    <property type="protein sequence ID" value="MED6148343.1"/>
    <property type="molecule type" value="Genomic_DNA"/>
</dbReference>
<reference evidence="2 3" key="1">
    <citation type="journal article" date="2023" name="Plants (Basel)">
        <title>Bridging the Gap: Combining Genomics and Transcriptomics Approaches to Understand Stylosanthes scabra, an Orphan Legume from the Brazilian Caatinga.</title>
        <authorList>
            <person name="Ferreira-Neto J.R.C."/>
            <person name="da Silva M.D."/>
            <person name="Binneck E."/>
            <person name="de Melo N.F."/>
            <person name="da Silva R.H."/>
            <person name="de Melo A.L.T.M."/>
            <person name="Pandolfi V."/>
            <person name="Bustamante F.O."/>
            <person name="Brasileiro-Vidal A.C."/>
            <person name="Benko-Iseppon A.M."/>
        </authorList>
    </citation>
    <scope>NUCLEOTIDE SEQUENCE [LARGE SCALE GENOMIC DNA]</scope>
    <source>
        <tissue evidence="2">Leaves</tissue>
    </source>
</reference>
<keyword evidence="3" id="KW-1185">Reference proteome</keyword>
<evidence type="ECO:0000256" key="1">
    <source>
        <dbReference type="SAM" id="MobiDB-lite"/>
    </source>
</evidence>
<evidence type="ECO:0000313" key="2">
    <source>
        <dbReference type="EMBL" id="MED6148343.1"/>
    </source>
</evidence>
<feature type="region of interest" description="Disordered" evidence="1">
    <location>
        <begin position="55"/>
        <end position="86"/>
    </location>
</feature>
<comment type="caution">
    <text evidence="2">The sequence shown here is derived from an EMBL/GenBank/DDBJ whole genome shotgun (WGS) entry which is preliminary data.</text>
</comment>
<feature type="compositionally biased region" description="Basic and acidic residues" evidence="1">
    <location>
        <begin position="58"/>
        <end position="69"/>
    </location>
</feature>
<organism evidence="2 3">
    <name type="scientific">Stylosanthes scabra</name>
    <dbReference type="NCBI Taxonomy" id="79078"/>
    <lineage>
        <taxon>Eukaryota</taxon>
        <taxon>Viridiplantae</taxon>
        <taxon>Streptophyta</taxon>
        <taxon>Embryophyta</taxon>
        <taxon>Tracheophyta</taxon>
        <taxon>Spermatophyta</taxon>
        <taxon>Magnoliopsida</taxon>
        <taxon>eudicotyledons</taxon>
        <taxon>Gunneridae</taxon>
        <taxon>Pentapetalae</taxon>
        <taxon>rosids</taxon>
        <taxon>fabids</taxon>
        <taxon>Fabales</taxon>
        <taxon>Fabaceae</taxon>
        <taxon>Papilionoideae</taxon>
        <taxon>50 kb inversion clade</taxon>
        <taxon>dalbergioids sensu lato</taxon>
        <taxon>Dalbergieae</taxon>
        <taxon>Pterocarpus clade</taxon>
        <taxon>Stylosanthes</taxon>
    </lineage>
</organism>
<proteinExistence type="predicted"/>
<protein>
    <submittedName>
        <fullName evidence="2">Uncharacterized protein</fullName>
    </submittedName>
</protein>
<name>A0ABU6TK61_9FABA</name>
<gene>
    <name evidence="2" type="ORF">PIB30_052362</name>
</gene>
<sequence>MSRRTSQIRLYPNSFPREGPDGVEFHSPDPVVFMMWPMESLGDLLEDSFEEYEASRAYTRDPNGEDSVRSSDGSVRPDLGHVDLDA</sequence>